<dbReference type="GeneID" id="25311995"/>
<protein>
    <submittedName>
        <fullName evidence="1">Uncharacterized protein</fullName>
    </submittedName>
</protein>
<proteinExistence type="predicted"/>
<name>A0A0D2G5S7_9EURO</name>
<accession>A0A0D2G5S7</accession>
<dbReference type="RefSeq" id="XP_013277903.1">
    <property type="nucleotide sequence ID" value="XM_013422449.1"/>
</dbReference>
<dbReference type="VEuPathDB" id="FungiDB:Z517_12505"/>
<dbReference type="Proteomes" id="UP000053029">
    <property type="component" value="Unassembled WGS sequence"/>
</dbReference>
<evidence type="ECO:0000313" key="1">
    <source>
        <dbReference type="EMBL" id="KIW74095.1"/>
    </source>
</evidence>
<organism evidence="1 2">
    <name type="scientific">Fonsecaea pedrosoi CBS 271.37</name>
    <dbReference type="NCBI Taxonomy" id="1442368"/>
    <lineage>
        <taxon>Eukaryota</taxon>
        <taxon>Fungi</taxon>
        <taxon>Dikarya</taxon>
        <taxon>Ascomycota</taxon>
        <taxon>Pezizomycotina</taxon>
        <taxon>Eurotiomycetes</taxon>
        <taxon>Chaetothyriomycetidae</taxon>
        <taxon>Chaetothyriales</taxon>
        <taxon>Herpotrichiellaceae</taxon>
        <taxon>Fonsecaea</taxon>
    </lineage>
</organism>
<dbReference type="HOGENOM" id="CLU_2158429_0_0_1"/>
<dbReference type="AlphaFoldDB" id="A0A0D2G5S7"/>
<dbReference type="EMBL" id="KN846978">
    <property type="protein sequence ID" value="KIW74095.1"/>
    <property type="molecule type" value="Genomic_DNA"/>
</dbReference>
<gene>
    <name evidence="1" type="ORF">Z517_12505</name>
</gene>
<evidence type="ECO:0000313" key="2">
    <source>
        <dbReference type="Proteomes" id="UP000053029"/>
    </source>
</evidence>
<sequence>MTAYDAVEKQNSSLFYCLQATVPVDRYSEFQMSPVSLLRQRRQSIHYPQFCALDGFARGARRLFKKKYRRSDGEPYCRLSYELQVENTESGLMKYSLLIEAREYSAVDAIY</sequence>
<keyword evidence="2" id="KW-1185">Reference proteome</keyword>
<reference evidence="1 2" key="1">
    <citation type="submission" date="2015-01" db="EMBL/GenBank/DDBJ databases">
        <title>The Genome Sequence of Fonsecaea pedrosoi CBS 271.37.</title>
        <authorList>
            <consortium name="The Broad Institute Genomics Platform"/>
            <person name="Cuomo C."/>
            <person name="de Hoog S."/>
            <person name="Gorbushina A."/>
            <person name="Stielow B."/>
            <person name="Teixiera M."/>
            <person name="Abouelleil A."/>
            <person name="Chapman S.B."/>
            <person name="Priest M."/>
            <person name="Young S.K."/>
            <person name="Wortman J."/>
            <person name="Nusbaum C."/>
            <person name="Birren B."/>
        </authorList>
    </citation>
    <scope>NUCLEOTIDE SEQUENCE [LARGE SCALE GENOMIC DNA]</scope>
    <source>
        <strain evidence="1 2">CBS 271.37</strain>
    </source>
</reference>